<feature type="region of interest" description="Disordered" evidence="1">
    <location>
        <begin position="60"/>
        <end position="84"/>
    </location>
</feature>
<accession>A0ABQ8FVA6</accession>
<feature type="signal peptide" evidence="2">
    <location>
        <begin position="1"/>
        <end position="17"/>
    </location>
</feature>
<feature type="domain" description="Carboxylesterase type B" evidence="3">
    <location>
        <begin position="42"/>
        <end position="368"/>
    </location>
</feature>
<dbReference type="Gene3D" id="3.40.50.1820">
    <property type="entry name" value="alpha/beta hydrolase"/>
    <property type="match status" value="1"/>
</dbReference>
<dbReference type="PROSITE" id="PS00941">
    <property type="entry name" value="CARBOXYLESTERASE_B_2"/>
    <property type="match status" value="1"/>
</dbReference>
<gene>
    <name evidence="4" type="ORF">B0J12DRAFT_583927</name>
</gene>
<proteinExistence type="predicted"/>
<organism evidence="4 5">
    <name type="scientific">Macrophomina phaseolina</name>
    <dbReference type="NCBI Taxonomy" id="35725"/>
    <lineage>
        <taxon>Eukaryota</taxon>
        <taxon>Fungi</taxon>
        <taxon>Dikarya</taxon>
        <taxon>Ascomycota</taxon>
        <taxon>Pezizomycotina</taxon>
        <taxon>Dothideomycetes</taxon>
        <taxon>Dothideomycetes incertae sedis</taxon>
        <taxon>Botryosphaeriales</taxon>
        <taxon>Botryosphaeriaceae</taxon>
        <taxon>Macrophomina</taxon>
    </lineage>
</organism>
<evidence type="ECO:0000313" key="4">
    <source>
        <dbReference type="EMBL" id="KAH7028630.1"/>
    </source>
</evidence>
<reference evidence="4 5" key="1">
    <citation type="journal article" date="2021" name="Nat. Commun.">
        <title>Genetic determinants of endophytism in the Arabidopsis root mycobiome.</title>
        <authorList>
            <person name="Mesny F."/>
            <person name="Miyauchi S."/>
            <person name="Thiergart T."/>
            <person name="Pickel B."/>
            <person name="Atanasova L."/>
            <person name="Karlsson M."/>
            <person name="Huettel B."/>
            <person name="Barry K.W."/>
            <person name="Haridas S."/>
            <person name="Chen C."/>
            <person name="Bauer D."/>
            <person name="Andreopoulos W."/>
            <person name="Pangilinan J."/>
            <person name="LaButti K."/>
            <person name="Riley R."/>
            <person name="Lipzen A."/>
            <person name="Clum A."/>
            <person name="Drula E."/>
            <person name="Henrissat B."/>
            <person name="Kohler A."/>
            <person name="Grigoriev I.V."/>
            <person name="Martin F.M."/>
            <person name="Hacquard S."/>
        </authorList>
    </citation>
    <scope>NUCLEOTIDE SEQUENCE [LARGE SCALE GENOMIC DNA]</scope>
    <source>
        <strain evidence="4 5">MPI-SDFR-AT-0080</strain>
    </source>
</reference>
<name>A0ABQ8FVA6_9PEZI</name>
<keyword evidence="4" id="KW-0378">Hydrolase</keyword>
<dbReference type="SUPFAM" id="SSF53474">
    <property type="entry name" value="alpha/beta-Hydrolases"/>
    <property type="match status" value="1"/>
</dbReference>
<evidence type="ECO:0000256" key="2">
    <source>
        <dbReference type="SAM" id="SignalP"/>
    </source>
</evidence>
<evidence type="ECO:0000313" key="5">
    <source>
        <dbReference type="Proteomes" id="UP000774617"/>
    </source>
</evidence>
<dbReference type="InterPro" id="IPR002018">
    <property type="entry name" value="CarbesteraseB"/>
</dbReference>
<feature type="chain" id="PRO_5045243760" evidence="2">
    <location>
        <begin position="18"/>
        <end position="541"/>
    </location>
</feature>
<dbReference type="InterPro" id="IPR029058">
    <property type="entry name" value="AB_hydrolase_fold"/>
</dbReference>
<evidence type="ECO:0000256" key="1">
    <source>
        <dbReference type="SAM" id="MobiDB-lite"/>
    </source>
</evidence>
<dbReference type="EMBL" id="JAGTJR010000048">
    <property type="protein sequence ID" value="KAH7028630.1"/>
    <property type="molecule type" value="Genomic_DNA"/>
</dbReference>
<dbReference type="InterPro" id="IPR050309">
    <property type="entry name" value="Type-B_Carboxylest/Lipase"/>
</dbReference>
<dbReference type="InterPro" id="IPR019819">
    <property type="entry name" value="Carboxylesterase_B_CS"/>
</dbReference>
<dbReference type="Pfam" id="PF00135">
    <property type="entry name" value="COesterase"/>
    <property type="match status" value="1"/>
</dbReference>
<dbReference type="Proteomes" id="UP000774617">
    <property type="component" value="Unassembled WGS sequence"/>
</dbReference>
<dbReference type="GO" id="GO:0016787">
    <property type="term" value="F:hydrolase activity"/>
    <property type="evidence" value="ECO:0007669"/>
    <property type="project" value="UniProtKB-KW"/>
</dbReference>
<evidence type="ECO:0000259" key="3">
    <source>
        <dbReference type="Pfam" id="PF00135"/>
    </source>
</evidence>
<protein>
    <submittedName>
        <fullName evidence="4">Alpha/Beta hydrolase protein</fullName>
    </submittedName>
</protein>
<keyword evidence="5" id="KW-1185">Reference proteome</keyword>
<sequence length="541" mass="57154">MLLLQLSLLALWQGLTADAISLSLAAAPVVDLGYELHQATVSVTGSYYNFSNIRYGASTAGERRFSPPQPPSRPPSGRRPVNNGQSTVVCPGALPVWLDIAVMFAAGLDYTHANTSTSPSDPRTNEDCLFLDLVVPKAVFDGKLGAPVLVWIHGGGFVSGHKSEQGNGAGLVTRSMEQGNAGIIYVAINYRLGLFGWLAGAAFEEESGTPNVGLLDQRLALMWIQKYVHLFGGDPDHVTIMAESAGAGGAVLHIAAASAARSAGFQQAILQSPWLLPPSPMAQQDALYRDVLHLANATTLSQLRGASTAALHAANSKIIAQAPYGTFGFGPTVDHSLVHGSPTSSSNATSSISLLVGHNSNEGILFTPPQALRSYSAFGPLLARVLPAASSTTLAFLASSLYRVSEHADPVHRYATAYAEATVTCTARRLSPGQYAYVWSVPPGWHASDQAYTFYNGGGQLVGGDAALATDMQRYFVNFVAGGNPAGGPLRVPTPIPVYDDANGAGELLNFSIADLSVVRDDGEVGERCRHWVALDEELWR</sequence>
<dbReference type="PANTHER" id="PTHR11559">
    <property type="entry name" value="CARBOXYLESTERASE"/>
    <property type="match status" value="1"/>
</dbReference>
<comment type="caution">
    <text evidence="4">The sequence shown here is derived from an EMBL/GenBank/DDBJ whole genome shotgun (WGS) entry which is preliminary data.</text>
</comment>
<keyword evidence="2" id="KW-0732">Signal</keyword>